<keyword evidence="2" id="KW-0378">Hydrolase</keyword>
<reference key="2">
    <citation type="submission" date="2010-03" db="EMBL/GenBank/DDBJ databases">
        <title>Genome Sequence of Lactobacillus crispatus ST1.</title>
        <authorList>
            <person name="Ojala T."/>
            <person name="Kuparinen V."/>
            <person name="Koskinen J.P."/>
            <person name="Alatalo E."/>
            <person name="Holm L."/>
            <person name="Auvinen P."/>
            <person name="Edelman S."/>
            <person name="Westerlund-Wikstroem B."/>
            <person name="Korhonen T.K."/>
            <person name="Paulin L."/>
            <person name="Kankainen M."/>
        </authorList>
    </citation>
    <scope>NUCLEOTIDE SEQUENCE</scope>
    <source>
        <strain>ST1</strain>
    </source>
</reference>
<protein>
    <submittedName>
        <fullName evidence="2">Aminopeptidase</fullName>
    </submittedName>
</protein>
<dbReference type="eggNOG" id="COG2936">
    <property type="taxonomic scope" value="Bacteria"/>
</dbReference>
<keyword evidence="2" id="KW-0645">Protease</keyword>
<evidence type="ECO:0000259" key="1">
    <source>
        <dbReference type="SMART" id="SM00940"/>
    </source>
</evidence>
<evidence type="ECO:0000313" key="3">
    <source>
        <dbReference type="Proteomes" id="UP000002371"/>
    </source>
</evidence>
<dbReference type="GO" id="GO:0006508">
    <property type="term" value="P:proteolysis"/>
    <property type="evidence" value="ECO:0007669"/>
    <property type="project" value="InterPro"/>
</dbReference>
<dbReference type="GO" id="GO:0008239">
    <property type="term" value="F:dipeptidyl-peptidase activity"/>
    <property type="evidence" value="ECO:0007669"/>
    <property type="project" value="InterPro"/>
</dbReference>
<proteinExistence type="predicted"/>
<reference evidence="2 3" key="1">
    <citation type="journal article" date="2010" name="J. Bacteriol.">
        <title>Genome sequence of Lactobacillus crispatus ST1.</title>
        <authorList>
            <person name="Ojala T."/>
            <person name="Kuparinen V."/>
            <person name="Koskinen J.P."/>
            <person name="Alatalo E."/>
            <person name="Holm L."/>
            <person name="Auvinen P."/>
            <person name="Edelman S."/>
            <person name="Westerlund-Wikstrom B."/>
            <person name="Korhonen T.K."/>
            <person name="Paulin L."/>
            <person name="Kankainen M."/>
        </authorList>
    </citation>
    <scope>NUCLEOTIDE SEQUENCE [LARGE SCALE GENOMIC DNA]</scope>
    <source>
        <strain evidence="2 3">ST1</strain>
    </source>
</reference>
<gene>
    <name evidence="2" type="ordered locus">LCRIS_01363</name>
</gene>
<dbReference type="InterPro" id="IPR036313">
    <property type="entry name" value="PepX_N_dom_sf"/>
</dbReference>
<dbReference type="GO" id="GO:0004177">
    <property type="term" value="F:aminopeptidase activity"/>
    <property type="evidence" value="ECO:0007669"/>
    <property type="project" value="UniProtKB-KW"/>
</dbReference>
<dbReference type="InterPro" id="IPR015251">
    <property type="entry name" value="PepX_N_dom"/>
</dbReference>
<evidence type="ECO:0000313" key="2">
    <source>
        <dbReference type="EMBL" id="CBL50810.1"/>
    </source>
</evidence>
<dbReference type="SMART" id="SM00940">
    <property type="entry name" value="PepX_N"/>
    <property type="match status" value="1"/>
</dbReference>
<dbReference type="SUPFAM" id="SSF81761">
    <property type="entry name" value="X-Prolyl dipeptidyl aminopeptidase PepX, N-terminal domain"/>
    <property type="match status" value="1"/>
</dbReference>
<sequence>MKYNQYAYVETDFDQQVKELIDINFLPKNYADWNFNDLLGKLVKMTIAEAKTDAAKTTKLSEFAVSNEQTLADFFKRKA</sequence>
<dbReference type="HOGENOM" id="CLU_2601556_0_0_9"/>
<name>D5GYF1_LACCS</name>
<dbReference type="Proteomes" id="UP000002371">
    <property type="component" value="Chromosome"/>
</dbReference>
<feature type="domain" description="X-Prolyl dipeptidyl aminopeptidase PepX N-terminal" evidence="1">
    <location>
        <begin position="1"/>
        <end position="77"/>
    </location>
</feature>
<organism evidence="2 3">
    <name type="scientific">Lactobacillus crispatus (strain ST1)</name>
    <dbReference type="NCBI Taxonomy" id="748671"/>
    <lineage>
        <taxon>Bacteria</taxon>
        <taxon>Bacillati</taxon>
        <taxon>Bacillota</taxon>
        <taxon>Bacilli</taxon>
        <taxon>Lactobacillales</taxon>
        <taxon>Lactobacillaceae</taxon>
        <taxon>Lactobacillus</taxon>
    </lineage>
</organism>
<keyword evidence="2" id="KW-0031">Aminopeptidase</keyword>
<dbReference type="EMBL" id="FN692037">
    <property type="protein sequence ID" value="CBL50810.1"/>
    <property type="molecule type" value="Genomic_DNA"/>
</dbReference>
<dbReference type="Pfam" id="PF09168">
    <property type="entry name" value="PepX_N"/>
    <property type="match status" value="1"/>
</dbReference>
<accession>D5GYF1</accession>
<dbReference type="KEGG" id="lcr:LCRIS_01363"/>
<dbReference type="AlphaFoldDB" id="D5GYF1"/>